<feature type="compositionally biased region" description="Polar residues" evidence="1">
    <location>
        <begin position="47"/>
        <end position="61"/>
    </location>
</feature>
<proteinExistence type="predicted"/>
<dbReference type="AlphaFoldDB" id="A0AAD8BSC3"/>
<feature type="compositionally biased region" description="Low complexity" evidence="1">
    <location>
        <begin position="100"/>
        <end position="113"/>
    </location>
</feature>
<reference evidence="2" key="1">
    <citation type="journal article" date="2023" name="PLoS Negl. Trop. Dis.">
        <title>A genome sequence for Biomphalaria pfeifferi, the major vector snail for the human-infecting parasite Schistosoma mansoni.</title>
        <authorList>
            <person name="Bu L."/>
            <person name="Lu L."/>
            <person name="Laidemitt M.R."/>
            <person name="Zhang S.M."/>
            <person name="Mutuku M."/>
            <person name="Mkoji G."/>
            <person name="Steinauer M."/>
            <person name="Loker E.S."/>
        </authorList>
    </citation>
    <scope>NUCLEOTIDE SEQUENCE</scope>
    <source>
        <strain evidence="2">KasaAsao</strain>
    </source>
</reference>
<evidence type="ECO:0000313" key="3">
    <source>
        <dbReference type="Proteomes" id="UP001233172"/>
    </source>
</evidence>
<evidence type="ECO:0000256" key="1">
    <source>
        <dbReference type="SAM" id="MobiDB-lite"/>
    </source>
</evidence>
<dbReference type="EMBL" id="JASAOG010000039">
    <property type="protein sequence ID" value="KAK0059936.1"/>
    <property type="molecule type" value="Genomic_DNA"/>
</dbReference>
<evidence type="ECO:0000313" key="2">
    <source>
        <dbReference type="EMBL" id="KAK0059936.1"/>
    </source>
</evidence>
<name>A0AAD8BSC3_BIOPF</name>
<gene>
    <name evidence="2" type="ORF">Bpfe_010795</name>
</gene>
<dbReference type="Proteomes" id="UP001233172">
    <property type="component" value="Unassembled WGS sequence"/>
</dbReference>
<reference evidence="2" key="2">
    <citation type="submission" date="2023-04" db="EMBL/GenBank/DDBJ databases">
        <authorList>
            <person name="Bu L."/>
            <person name="Lu L."/>
            <person name="Laidemitt M.R."/>
            <person name="Zhang S.M."/>
            <person name="Mutuku M."/>
            <person name="Mkoji G."/>
            <person name="Steinauer M."/>
            <person name="Loker E.S."/>
        </authorList>
    </citation>
    <scope>NUCLEOTIDE SEQUENCE</scope>
    <source>
        <strain evidence="2">KasaAsao</strain>
        <tissue evidence="2">Whole Snail</tissue>
    </source>
</reference>
<protein>
    <submittedName>
        <fullName evidence="2">Uncharacterized protein</fullName>
    </submittedName>
</protein>
<feature type="region of interest" description="Disordered" evidence="1">
    <location>
        <begin position="44"/>
        <end position="120"/>
    </location>
</feature>
<comment type="caution">
    <text evidence="2">The sequence shown here is derived from an EMBL/GenBank/DDBJ whole genome shotgun (WGS) entry which is preliminary data.</text>
</comment>
<accession>A0AAD8BSC3</accession>
<organism evidence="2 3">
    <name type="scientific">Biomphalaria pfeifferi</name>
    <name type="common">Bloodfluke planorb</name>
    <name type="synonym">Freshwater snail</name>
    <dbReference type="NCBI Taxonomy" id="112525"/>
    <lineage>
        <taxon>Eukaryota</taxon>
        <taxon>Metazoa</taxon>
        <taxon>Spiralia</taxon>
        <taxon>Lophotrochozoa</taxon>
        <taxon>Mollusca</taxon>
        <taxon>Gastropoda</taxon>
        <taxon>Heterobranchia</taxon>
        <taxon>Euthyneura</taxon>
        <taxon>Panpulmonata</taxon>
        <taxon>Hygrophila</taxon>
        <taxon>Lymnaeoidea</taxon>
        <taxon>Planorbidae</taxon>
        <taxon>Biomphalaria</taxon>
    </lineage>
</organism>
<keyword evidence="3" id="KW-1185">Reference proteome</keyword>
<sequence>MSDATKELPSDADQKARIEELKDTAAVIGHDGDEMDAYVKVKLADSPGQSSPLEDSQTSLPGQPDLFWDKSTSSPGNFIPNPPVQTSLIKDQTLEPETASQSSPVNSWVSVNSTFVASKR</sequence>